<feature type="non-terminal residue" evidence="2">
    <location>
        <position position="195"/>
    </location>
</feature>
<reference evidence="2" key="1">
    <citation type="journal article" date="2019" name="Sci. Rep.">
        <title>Draft genome of Tanacetum cinerariifolium, the natural source of mosquito coil.</title>
        <authorList>
            <person name="Yamashiro T."/>
            <person name="Shiraishi A."/>
            <person name="Satake H."/>
            <person name="Nakayama K."/>
        </authorList>
    </citation>
    <scope>NUCLEOTIDE SEQUENCE</scope>
</reference>
<dbReference type="InterPro" id="IPR001245">
    <property type="entry name" value="Ser-Thr/Tyr_kinase_cat_dom"/>
</dbReference>
<sequence>MSSCDPVKFSYKEIASITRDFNDVVEEDVLGKVYKATLSQSGKPVKVVVRRADHSYWMQDFAYDKEVRMLSTLKHKNLVSLVGYCNDNNEMLVVNKDEARGSLYDNLNDPIKLTWMRRLKISVGVASALSYMHDHEGRNYSVMHRNVNSDTILIDENWEAKLSGFEYSTTIPDQDPVYERIRAVAYESDAFSFGI</sequence>
<dbReference type="PANTHER" id="PTHR27003">
    <property type="entry name" value="OS07G0166700 PROTEIN"/>
    <property type="match status" value="1"/>
</dbReference>
<dbReference type="InterPro" id="IPR000719">
    <property type="entry name" value="Prot_kinase_dom"/>
</dbReference>
<keyword evidence="2" id="KW-0418">Kinase</keyword>
<dbReference type="EMBL" id="BKCJ010338708">
    <property type="protein sequence ID" value="GEZ89592.1"/>
    <property type="molecule type" value="Genomic_DNA"/>
</dbReference>
<comment type="caution">
    <text evidence="2">The sequence shown here is derived from an EMBL/GenBank/DDBJ whole genome shotgun (WGS) entry which is preliminary data.</text>
</comment>
<dbReference type="Gene3D" id="1.10.510.10">
    <property type="entry name" value="Transferase(Phosphotransferase) domain 1"/>
    <property type="match status" value="1"/>
</dbReference>
<dbReference type="GO" id="GO:0009506">
    <property type="term" value="C:plasmodesma"/>
    <property type="evidence" value="ECO:0007669"/>
    <property type="project" value="TreeGrafter"/>
</dbReference>
<gene>
    <name evidence="2" type="ORF">Tci_561565</name>
</gene>
<dbReference type="PANTHER" id="PTHR27003:SF383">
    <property type="entry name" value="TYROSINE-PROTEIN KINASE, NON-RECEPTOR JAK_TYK2-RELATED"/>
    <property type="match status" value="1"/>
</dbReference>
<name>A0A699IVL2_TANCI</name>
<dbReference type="PROSITE" id="PS50011">
    <property type="entry name" value="PROTEIN_KINASE_DOM"/>
    <property type="match status" value="1"/>
</dbReference>
<feature type="domain" description="Protein kinase" evidence="1">
    <location>
        <begin position="19"/>
        <end position="195"/>
    </location>
</feature>
<dbReference type="AlphaFoldDB" id="A0A699IVL2"/>
<protein>
    <submittedName>
        <fullName evidence="2">Kinase-like domain-containing protein</fullName>
    </submittedName>
</protein>
<dbReference type="GO" id="GO:0005524">
    <property type="term" value="F:ATP binding"/>
    <property type="evidence" value="ECO:0007669"/>
    <property type="project" value="InterPro"/>
</dbReference>
<dbReference type="GO" id="GO:0004714">
    <property type="term" value="F:transmembrane receptor protein tyrosine kinase activity"/>
    <property type="evidence" value="ECO:0007669"/>
    <property type="project" value="InterPro"/>
</dbReference>
<dbReference type="InterPro" id="IPR045272">
    <property type="entry name" value="ANXUR1/2-like"/>
</dbReference>
<proteinExistence type="predicted"/>
<dbReference type="Pfam" id="PF07714">
    <property type="entry name" value="PK_Tyr_Ser-Thr"/>
    <property type="match status" value="1"/>
</dbReference>
<dbReference type="GO" id="GO:0005886">
    <property type="term" value="C:plasma membrane"/>
    <property type="evidence" value="ECO:0007669"/>
    <property type="project" value="TreeGrafter"/>
</dbReference>
<dbReference type="InterPro" id="IPR011009">
    <property type="entry name" value="Kinase-like_dom_sf"/>
</dbReference>
<accession>A0A699IVL2</accession>
<dbReference type="SUPFAM" id="SSF56112">
    <property type="entry name" value="Protein kinase-like (PK-like)"/>
    <property type="match status" value="1"/>
</dbReference>
<keyword evidence="2" id="KW-0808">Transferase</keyword>
<evidence type="ECO:0000259" key="1">
    <source>
        <dbReference type="PROSITE" id="PS50011"/>
    </source>
</evidence>
<evidence type="ECO:0000313" key="2">
    <source>
        <dbReference type="EMBL" id="GEZ89592.1"/>
    </source>
</evidence>
<dbReference type="Gene3D" id="3.30.200.20">
    <property type="entry name" value="Phosphorylase Kinase, domain 1"/>
    <property type="match status" value="1"/>
</dbReference>
<organism evidence="2">
    <name type="scientific">Tanacetum cinerariifolium</name>
    <name type="common">Dalmatian daisy</name>
    <name type="synonym">Chrysanthemum cinerariifolium</name>
    <dbReference type="NCBI Taxonomy" id="118510"/>
    <lineage>
        <taxon>Eukaryota</taxon>
        <taxon>Viridiplantae</taxon>
        <taxon>Streptophyta</taxon>
        <taxon>Embryophyta</taxon>
        <taxon>Tracheophyta</taxon>
        <taxon>Spermatophyta</taxon>
        <taxon>Magnoliopsida</taxon>
        <taxon>eudicotyledons</taxon>
        <taxon>Gunneridae</taxon>
        <taxon>Pentapetalae</taxon>
        <taxon>asterids</taxon>
        <taxon>campanulids</taxon>
        <taxon>Asterales</taxon>
        <taxon>Asteraceae</taxon>
        <taxon>Asteroideae</taxon>
        <taxon>Anthemideae</taxon>
        <taxon>Anthemidinae</taxon>
        <taxon>Tanacetum</taxon>
    </lineage>
</organism>